<keyword evidence="11" id="KW-0645">Protease</keyword>
<evidence type="ECO:0000256" key="8">
    <source>
        <dbReference type="RuleBase" id="RU003651"/>
    </source>
</evidence>
<comment type="similarity">
    <text evidence="8">Belongs to the AAA ATPase family.</text>
</comment>
<keyword evidence="12" id="KW-1185">Reference proteome</keyword>
<dbReference type="PANTHER" id="PTHR23076">
    <property type="entry name" value="METALLOPROTEASE M41 FTSH"/>
    <property type="match status" value="1"/>
</dbReference>
<dbReference type="GO" id="GO:0005737">
    <property type="term" value="C:cytoplasm"/>
    <property type="evidence" value="ECO:0007669"/>
    <property type="project" value="UniProtKB-ARBA"/>
</dbReference>
<dbReference type="SUPFAM" id="SSF52540">
    <property type="entry name" value="P-loop containing nucleoside triphosphate hydrolases"/>
    <property type="match status" value="1"/>
</dbReference>
<dbReference type="Pfam" id="PF17862">
    <property type="entry name" value="AAA_lid_3"/>
    <property type="match status" value="1"/>
</dbReference>
<evidence type="ECO:0000313" key="12">
    <source>
        <dbReference type="Proteomes" id="UP001604277"/>
    </source>
</evidence>
<dbReference type="PANTHER" id="PTHR23076:SF139">
    <property type="entry name" value="ATP-DEPENDENT ZINC METALLOPROTEASE FTSH 2, CHLOROPLASTIC"/>
    <property type="match status" value="1"/>
</dbReference>
<keyword evidence="6" id="KW-0472">Membrane</keyword>
<organism evidence="11 12">
    <name type="scientific">Forsythia ovata</name>
    <dbReference type="NCBI Taxonomy" id="205694"/>
    <lineage>
        <taxon>Eukaryota</taxon>
        <taxon>Viridiplantae</taxon>
        <taxon>Streptophyta</taxon>
        <taxon>Embryophyta</taxon>
        <taxon>Tracheophyta</taxon>
        <taxon>Spermatophyta</taxon>
        <taxon>Magnoliopsida</taxon>
        <taxon>eudicotyledons</taxon>
        <taxon>Gunneridae</taxon>
        <taxon>Pentapetalae</taxon>
        <taxon>asterids</taxon>
        <taxon>lamiids</taxon>
        <taxon>Lamiales</taxon>
        <taxon>Oleaceae</taxon>
        <taxon>Forsythieae</taxon>
        <taxon>Forsythia</taxon>
    </lineage>
</organism>
<evidence type="ECO:0000256" key="1">
    <source>
        <dbReference type="ARBA" id="ARBA00001947"/>
    </source>
</evidence>
<gene>
    <name evidence="11" type="ORF">Fot_40505</name>
</gene>
<comment type="caution">
    <text evidence="11">The sequence shown here is derived from an EMBL/GenBank/DDBJ whole genome shotgun (WGS) entry which is preliminary data.</text>
</comment>
<keyword evidence="8" id="KW-0547">Nucleotide-binding</keyword>
<dbReference type="Pfam" id="PF00004">
    <property type="entry name" value="AAA"/>
    <property type="match status" value="1"/>
</dbReference>
<dbReference type="InterPro" id="IPR041569">
    <property type="entry name" value="AAA_lid_3"/>
</dbReference>
<evidence type="ECO:0000259" key="9">
    <source>
        <dbReference type="Pfam" id="PF00004"/>
    </source>
</evidence>
<keyword evidence="11" id="KW-0378">Hydrolase</keyword>
<comment type="similarity">
    <text evidence="3">In the N-terminal section; belongs to the AAA ATPase family.</text>
</comment>
<dbReference type="EMBL" id="JBFOLJ010000011">
    <property type="protein sequence ID" value="KAL2496748.1"/>
    <property type="molecule type" value="Genomic_DNA"/>
</dbReference>
<feature type="domain" description="AAA ATPase AAA+ lid" evidence="10">
    <location>
        <begin position="109"/>
        <end position="137"/>
    </location>
</feature>
<evidence type="ECO:0000259" key="10">
    <source>
        <dbReference type="Pfam" id="PF17862"/>
    </source>
</evidence>
<dbReference type="InterPro" id="IPR003959">
    <property type="entry name" value="ATPase_AAA_core"/>
</dbReference>
<evidence type="ECO:0000256" key="7">
    <source>
        <dbReference type="ARBA" id="ARBA00070124"/>
    </source>
</evidence>
<comment type="similarity">
    <text evidence="2">In the C-terminal section; belongs to the peptidase M41 family.</text>
</comment>
<feature type="domain" description="ATPase AAA-type core" evidence="9">
    <location>
        <begin position="39"/>
        <end position="86"/>
    </location>
</feature>
<evidence type="ECO:0000256" key="4">
    <source>
        <dbReference type="ARBA" id="ARBA00022692"/>
    </source>
</evidence>
<name>A0ABD1SA84_9LAMI</name>
<dbReference type="AlphaFoldDB" id="A0ABD1SA84"/>
<dbReference type="PROSITE" id="PS00674">
    <property type="entry name" value="AAA"/>
    <property type="match status" value="1"/>
</dbReference>
<dbReference type="Gene3D" id="3.40.50.300">
    <property type="entry name" value="P-loop containing nucleotide triphosphate hydrolases"/>
    <property type="match status" value="1"/>
</dbReference>
<comment type="cofactor">
    <cofactor evidence="1">
        <name>Zn(2+)</name>
        <dbReference type="ChEBI" id="CHEBI:29105"/>
    </cofactor>
</comment>
<dbReference type="GO" id="GO:0005524">
    <property type="term" value="F:ATP binding"/>
    <property type="evidence" value="ECO:0007669"/>
    <property type="project" value="UniProtKB-KW"/>
</dbReference>
<dbReference type="FunFam" id="1.10.8.60:FF:000001">
    <property type="entry name" value="ATP-dependent zinc metalloprotease FtsH"/>
    <property type="match status" value="1"/>
</dbReference>
<evidence type="ECO:0000256" key="6">
    <source>
        <dbReference type="ARBA" id="ARBA00023136"/>
    </source>
</evidence>
<reference evidence="12" key="1">
    <citation type="submission" date="2024-07" db="EMBL/GenBank/DDBJ databases">
        <title>Two chromosome-level genome assemblies of Korean endemic species Abeliophyllum distichum and Forsythia ovata (Oleaceae).</title>
        <authorList>
            <person name="Jang H."/>
        </authorList>
    </citation>
    <scope>NUCLEOTIDE SEQUENCE [LARGE SCALE GENOMIC DNA]</scope>
</reference>
<keyword evidence="4" id="KW-0812">Transmembrane</keyword>
<evidence type="ECO:0000313" key="11">
    <source>
        <dbReference type="EMBL" id="KAL2496748.1"/>
    </source>
</evidence>
<dbReference type="GO" id="GO:0008237">
    <property type="term" value="F:metallopeptidase activity"/>
    <property type="evidence" value="ECO:0007669"/>
    <property type="project" value="UniProtKB-KW"/>
</dbReference>
<dbReference type="InterPro" id="IPR003960">
    <property type="entry name" value="ATPase_AAA_CS"/>
</dbReference>
<evidence type="ECO:0000256" key="2">
    <source>
        <dbReference type="ARBA" id="ARBA00010044"/>
    </source>
</evidence>
<dbReference type="Gene3D" id="1.10.8.60">
    <property type="match status" value="1"/>
</dbReference>
<keyword evidence="5" id="KW-1133">Transmembrane helix</keyword>
<dbReference type="Proteomes" id="UP001604277">
    <property type="component" value="Unassembled WGS sequence"/>
</dbReference>
<evidence type="ECO:0000256" key="3">
    <source>
        <dbReference type="ARBA" id="ARBA00010550"/>
    </source>
</evidence>
<proteinExistence type="inferred from homology"/>
<sequence length="154" mass="16895">MSVDGEEKVEKKVIRKRDCKEKENGGSELRKNCVNWGVEALNQLLTEIDGFEANTGIIVIAATNRADILDYALLRPGRIDRQVSVDVPDIRGRTEILKVHASNKKFDSDVSLEVVAMRTPGFSGADLANLLNEAAILEGRCGKTTISSKEKVVI</sequence>
<keyword evidence="8" id="KW-0067">ATP-binding</keyword>
<accession>A0ABD1SA84</accession>
<protein>
    <recommendedName>
        <fullName evidence="7">ATP-dependent zinc metalloprotease FTSH, chloroplastic</fullName>
    </recommendedName>
</protein>
<evidence type="ECO:0000256" key="5">
    <source>
        <dbReference type="ARBA" id="ARBA00022989"/>
    </source>
</evidence>
<dbReference type="InterPro" id="IPR027417">
    <property type="entry name" value="P-loop_NTPase"/>
</dbReference>
<keyword evidence="11" id="KW-0482">Metalloprotease</keyword>